<sequence>MLKYSKKATLSGAHVTFKYSVLSATLSIEIDSEVFSKHLIWLPWHNIEVPIGNELYDLRVITLPLNIYTLKLNSEVIISELFPKLRYASIATFFIGLVKRVLYILPALF</sequence>
<proteinExistence type="predicted"/>
<reference evidence="1 2" key="1">
    <citation type="submission" date="2020-07" db="EMBL/GenBank/DDBJ databases">
        <title>Halophilic bacteria isolated from french cheeses.</title>
        <authorList>
            <person name="Kothe C.I."/>
            <person name="Farah-Kraiem B."/>
            <person name="Renault P."/>
            <person name="Dridi B."/>
        </authorList>
    </citation>
    <scope>NUCLEOTIDE SEQUENCE [LARGE SCALE GENOMIC DNA]</scope>
    <source>
        <strain evidence="1 2">FME14</strain>
    </source>
</reference>
<accession>A0ABR9FHU8</accession>
<name>A0ABR9FHU8_9GAMM</name>
<protein>
    <submittedName>
        <fullName evidence="1">Uncharacterized protein</fullName>
    </submittedName>
</protein>
<dbReference type="RefSeq" id="WP_086993740.1">
    <property type="nucleotide sequence ID" value="NZ_JBQELX010000079.1"/>
</dbReference>
<gene>
    <name evidence="1" type="ORF">EI167_02730</name>
</gene>
<comment type="caution">
    <text evidence="1">The sequence shown here is derived from an EMBL/GenBank/DDBJ whole genome shotgun (WGS) entry which is preliminary data.</text>
</comment>
<evidence type="ECO:0000313" key="1">
    <source>
        <dbReference type="EMBL" id="MBE0456376.1"/>
    </source>
</evidence>
<organism evidence="1 2">
    <name type="scientific">Pseudoalteromonas prydzensis</name>
    <dbReference type="NCBI Taxonomy" id="182141"/>
    <lineage>
        <taxon>Bacteria</taxon>
        <taxon>Pseudomonadati</taxon>
        <taxon>Pseudomonadota</taxon>
        <taxon>Gammaproteobacteria</taxon>
        <taxon>Alteromonadales</taxon>
        <taxon>Pseudoalteromonadaceae</taxon>
        <taxon>Pseudoalteromonas</taxon>
    </lineage>
</organism>
<evidence type="ECO:0000313" key="2">
    <source>
        <dbReference type="Proteomes" id="UP000707245"/>
    </source>
</evidence>
<dbReference type="Proteomes" id="UP000707245">
    <property type="component" value="Unassembled WGS sequence"/>
</dbReference>
<keyword evidence="2" id="KW-1185">Reference proteome</keyword>
<dbReference type="EMBL" id="RRZA01000005">
    <property type="protein sequence ID" value="MBE0456376.1"/>
    <property type="molecule type" value="Genomic_DNA"/>
</dbReference>